<dbReference type="EMBL" id="JBHSJD010000007">
    <property type="protein sequence ID" value="MFC5022501.1"/>
    <property type="molecule type" value="Genomic_DNA"/>
</dbReference>
<name>A0ABV9XAM3_9ACTN</name>
<evidence type="ECO:0000313" key="3">
    <source>
        <dbReference type="Proteomes" id="UP001595829"/>
    </source>
</evidence>
<dbReference type="Gene3D" id="3.40.1580.10">
    <property type="entry name" value="SMI1/KNR4-like"/>
    <property type="match status" value="1"/>
</dbReference>
<organism evidence="2 3">
    <name type="scientific">Streptomyces coeruleoprunus</name>
    <dbReference type="NCBI Taxonomy" id="285563"/>
    <lineage>
        <taxon>Bacteria</taxon>
        <taxon>Bacillati</taxon>
        <taxon>Actinomycetota</taxon>
        <taxon>Actinomycetes</taxon>
        <taxon>Kitasatosporales</taxon>
        <taxon>Streptomycetaceae</taxon>
        <taxon>Streptomyces</taxon>
    </lineage>
</organism>
<dbReference type="RefSeq" id="WP_345690799.1">
    <property type="nucleotide sequence ID" value="NZ_BAABIT010000001.1"/>
</dbReference>
<reference evidence="3" key="1">
    <citation type="journal article" date="2019" name="Int. J. Syst. Evol. Microbiol.">
        <title>The Global Catalogue of Microorganisms (GCM) 10K type strain sequencing project: providing services to taxonomists for standard genome sequencing and annotation.</title>
        <authorList>
            <consortium name="The Broad Institute Genomics Platform"/>
            <consortium name="The Broad Institute Genome Sequencing Center for Infectious Disease"/>
            <person name="Wu L."/>
            <person name="Ma J."/>
        </authorList>
    </citation>
    <scope>NUCLEOTIDE SEQUENCE [LARGE SCALE GENOMIC DNA]</scope>
    <source>
        <strain evidence="3">CGMCC 4.1648</strain>
    </source>
</reference>
<dbReference type="InterPro" id="IPR018958">
    <property type="entry name" value="Knr4/Smi1-like_dom"/>
</dbReference>
<dbReference type="InterPro" id="IPR037883">
    <property type="entry name" value="Knr4/Smi1-like_sf"/>
</dbReference>
<gene>
    <name evidence="2" type="ORF">ACFPM3_10195</name>
</gene>
<protein>
    <submittedName>
        <fullName evidence="2">SMI1/KNR4 family protein</fullName>
    </submittedName>
</protein>
<keyword evidence="3" id="KW-1185">Reference proteome</keyword>
<sequence>MDEQIWTGVRERVLALGLHLEDPLSPEELADLEATIGVRLPEEYRGFLLHVGAGGAGPSYGVFPVRKGEDGTWEWDGDGGDMTLPDRLAEPFDAVGPDPEVLADLEAGHPEEEDFDDIEEYDAAYEAWEERLMSVLWTDERTVGAICLCHLGCAQRQWLVVSGPERGRMWDDARCDHVDLEPLNTGFAEWYLSWLRDARPAPR</sequence>
<feature type="domain" description="Knr4/Smi1-like" evidence="1">
    <location>
        <begin position="23"/>
        <end position="193"/>
    </location>
</feature>
<dbReference type="Pfam" id="PF09346">
    <property type="entry name" value="SMI1_KNR4"/>
    <property type="match status" value="1"/>
</dbReference>
<evidence type="ECO:0000313" key="2">
    <source>
        <dbReference type="EMBL" id="MFC5022501.1"/>
    </source>
</evidence>
<accession>A0ABV9XAM3</accession>
<comment type="caution">
    <text evidence="2">The sequence shown here is derived from an EMBL/GenBank/DDBJ whole genome shotgun (WGS) entry which is preliminary data.</text>
</comment>
<dbReference type="SUPFAM" id="SSF160631">
    <property type="entry name" value="SMI1/KNR4-like"/>
    <property type="match status" value="1"/>
</dbReference>
<evidence type="ECO:0000259" key="1">
    <source>
        <dbReference type="SMART" id="SM00860"/>
    </source>
</evidence>
<dbReference type="Proteomes" id="UP001595829">
    <property type="component" value="Unassembled WGS sequence"/>
</dbReference>
<dbReference type="SMART" id="SM00860">
    <property type="entry name" value="SMI1_KNR4"/>
    <property type="match status" value="1"/>
</dbReference>
<proteinExistence type="predicted"/>